<feature type="non-terminal residue" evidence="2">
    <location>
        <position position="1"/>
    </location>
</feature>
<dbReference type="EMBL" id="CAMXCT030002824">
    <property type="protein sequence ID" value="CAL4787999.1"/>
    <property type="molecule type" value="Genomic_DNA"/>
</dbReference>
<keyword evidence="4" id="KW-1185">Reference proteome</keyword>
<dbReference type="AlphaFoldDB" id="A0A9P1G824"/>
<keyword evidence="1" id="KW-1133">Transmembrane helix</keyword>
<dbReference type="Proteomes" id="UP001152797">
    <property type="component" value="Unassembled WGS sequence"/>
</dbReference>
<gene>
    <name evidence="2" type="ORF">C1SCF055_LOCUS26791</name>
</gene>
<feature type="transmembrane region" description="Helical" evidence="1">
    <location>
        <begin position="19"/>
        <end position="37"/>
    </location>
</feature>
<evidence type="ECO:0000313" key="4">
    <source>
        <dbReference type="Proteomes" id="UP001152797"/>
    </source>
</evidence>
<feature type="transmembrane region" description="Helical" evidence="1">
    <location>
        <begin position="114"/>
        <end position="133"/>
    </location>
</feature>
<dbReference type="EMBL" id="CAMXCT020002824">
    <property type="protein sequence ID" value="CAL1154062.1"/>
    <property type="molecule type" value="Genomic_DNA"/>
</dbReference>
<proteinExistence type="predicted"/>
<accession>A0A9P1G824</accession>
<feature type="transmembrane region" description="Helical" evidence="1">
    <location>
        <begin position="72"/>
        <end position="94"/>
    </location>
</feature>
<evidence type="ECO:0000256" key="1">
    <source>
        <dbReference type="SAM" id="Phobius"/>
    </source>
</evidence>
<comment type="caution">
    <text evidence="2">The sequence shown here is derived from an EMBL/GenBank/DDBJ whole genome shotgun (WGS) entry which is preliminary data.</text>
</comment>
<sequence length="271" mass="30466">ELTKLSTGSTLICAMESEILLGCALTSSVGFLLFAPLNQHRRWRQGAGKDDPRDFFLDTALVKIENTELGPFLISMTLQGLLYPSAIFLAWGNWSETTPFLDTKGSVFKAGDPFGVRVFLYAFFGYLMNDLPLCWSNPLFRLHHLVCLVGIMMTLLTPECGVPFTTGIFWMEIGSLLYNAWLIDETMQNLRRHFPWWPTSQKAINVAYKVGMTASNVVGTYRMLQMVLVNFTDHLGFSIFFFVTGAPLLIFRQKEVHTAEKPASGVPEKTA</sequence>
<keyword evidence="1" id="KW-0812">Transmembrane</keyword>
<reference evidence="3 4" key="2">
    <citation type="submission" date="2024-05" db="EMBL/GenBank/DDBJ databases">
        <authorList>
            <person name="Chen Y."/>
            <person name="Shah S."/>
            <person name="Dougan E. K."/>
            <person name="Thang M."/>
            <person name="Chan C."/>
        </authorList>
    </citation>
    <scope>NUCLEOTIDE SEQUENCE [LARGE SCALE GENOMIC DNA]</scope>
</reference>
<name>A0A9P1G824_9DINO</name>
<dbReference type="EMBL" id="CAMXCT010002824">
    <property type="protein sequence ID" value="CAI4000687.1"/>
    <property type="molecule type" value="Genomic_DNA"/>
</dbReference>
<protein>
    <submittedName>
        <fullName evidence="3">TLC domain-containing protein</fullName>
    </submittedName>
</protein>
<feature type="transmembrane region" description="Helical" evidence="1">
    <location>
        <begin position="234"/>
        <end position="251"/>
    </location>
</feature>
<organism evidence="2">
    <name type="scientific">Cladocopium goreaui</name>
    <dbReference type="NCBI Taxonomy" id="2562237"/>
    <lineage>
        <taxon>Eukaryota</taxon>
        <taxon>Sar</taxon>
        <taxon>Alveolata</taxon>
        <taxon>Dinophyceae</taxon>
        <taxon>Suessiales</taxon>
        <taxon>Symbiodiniaceae</taxon>
        <taxon>Cladocopium</taxon>
    </lineage>
</organism>
<keyword evidence="1" id="KW-0472">Membrane</keyword>
<evidence type="ECO:0000313" key="2">
    <source>
        <dbReference type="EMBL" id="CAI4000687.1"/>
    </source>
</evidence>
<feature type="transmembrane region" description="Helical" evidence="1">
    <location>
        <begin position="145"/>
        <end position="171"/>
    </location>
</feature>
<reference evidence="2" key="1">
    <citation type="submission" date="2022-10" db="EMBL/GenBank/DDBJ databases">
        <authorList>
            <person name="Chen Y."/>
            <person name="Dougan E. K."/>
            <person name="Chan C."/>
            <person name="Rhodes N."/>
            <person name="Thang M."/>
        </authorList>
    </citation>
    <scope>NUCLEOTIDE SEQUENCE</scope>
</reference>
<evidence type="ECO:0000313" key="3">
    <source>
        <dbReference type="EMBL" id="CAL4787999.1"/>
    </source>
</evidence>